<evidence type="ECO:0000256" key="2">
    <source>
        <dbReference type="SAM" id="SignalP"/>
    </source>
</evidence>
<proteinExistence type="predicted"/>
<feature type="region of interest" description="Disordered" evidence="1">
    <location>
        <begin position="22"/>
        <end position="98"/>
    </location>
</feature>
<feature type="compositionally biased region" description="Polar residues" evidence="1">
    <location>
        <begin position="87"/>
        <end position="98"/>
    </location>
</feature>
<feature type="signal peptide" evidence="2">
    <location>
        <begin position="1"/>
        <end position="19"/>
    </location>
</feature>
<evidence type="ECO:0000313" key="3">
    <source>
        <dbReference type="EMBL" id="EHJ07230.1"/>
    </source>
</evidence>
<dbReference type="Proteomes" id="UP000005413">
    <property type="component" value="Unassembled WGS sequence"/>
</dbReference>
<protein>
    <recommendedName>
        <fullName evidence="5">Lipoprotein</fullName>
    </recommendedName>
</protein>
<organism evidence="3 4">
    <name type="scientific">Staphylococcus simiae CCM 7213 = CCUG 51256</name>
    <dbReference type="NCBI Taxonomy" id="911238"/>
    <lineage>
        <taxon>Bacteria</taxon>
        <taxon>Bacillati</taxon>
        <taxon>Bacillota</taxon>
        <taxon>Bacilli</taxon>
        <taxon>Bacillales</taxon>
        <taxon>Staphylococcaceae</taxon>
        <taxon>Staphylococcus</taxon>
    </lineage>
</organism>
<dbReference type="PATRIC" id="fig|911238.3.peg.1819"/>
<dbReference type="OrthoDB" id="2414075at2"/>
<reference evidence="3 4" key="1">
    <citation type="journal article" date="2012" name="BMC Genomics">
        <title>Comparative genomic analysis of the genus Staphylococcus including Staphylococcus aureus and its newly described sister species Staphylococcus simiae.</title>
        <authorList>
            <person name="Suzuki H."/>
            <person name="Lefebure T."/>
            <person name="Pavinski Bitar P."/>
            <person name="Stanhope M.J."/>
        </authorList>
    </citation>
    <scope>NUCLEOTIDE SEQUENCE [LARGE SCALE GENOMIC DNA]</scope>
    <source>
        <strain evidence="3 4">CCM 7213</strain>
    </source>
</reference>
<dbReference type="EMBL" id="AEUN01000492">
    <property type="protein sequence ID" value="EHJ07230.1"/>
    <property type="molecule type" value="Genomic_DNA"/>
</dbReference>
<sequence length="194" mass="21872">MKKLMAIVFAMFLLLAACGQNNEHEQDKHKDNDKEKTTQQDQKSNDKKKNENNNKVSKPKETNQANKRQGDSNDQQSNNVENSNQQPATNHAQNGDPYQSENAVKIARNLYPFDGDDEQALATLPNFQNALNSAETEANKFGNNQKVYNDYSIDGSNGKYNYVFSFKDPNVDAYSIVTVNQEGQVAVIDPNYQQ</sequence>
<accession>G5JKR0</accession>
<feature type="compositionally biased region" description="Basic and acidic residues" evidence="1">
    <location>
        <begin position="22"/>
        <end position="52"/>
    </location>
</feature>
<keyword evidence="4" id="KW-1185">Reference proteome</keyword>
<name>G5JKR0_9STAP</name>
<dbReference type="PROSITE" id="PS51257">
    <property type="entry name" value="PROKAR_LIPOPROTEIN"/>
    <property type="match status" value="1"/>
</dbReference>
<dbReference type="RefSeq" id="WP_002464762.1">
    <property type="nucleotide sequence ID" value="NZ_AEUN01000492.1"/>
</dbReference>
<evidence type="ECO:0000256" key="1">
    <source>
        <dbReference type="SAM" id="MobiDB-lite"/>
    </source>
</evidence>
<evidence type="ECO:0000313" key="4">
    <source>
        <dbReference type="Proteomes" id="UP000005413"/>
    </source>
</evidence>
<dbReference type="AlphaFoldDB" id="G5JKR0"/>
<gene>
    <name evidence="3" type="ORF">SS7213T_10359</name>
</gene>
<feature type="compositionally biased region" description="Low complexity" evidence="1">
    <location>
        <begin position="72"/>
        <end position="86"/>
    </location>
</feature>
<feature type="chain" id="PRO_5038455458" description="Lipoprotein" evidence="2">
    <location>
        <begin position="20"/>
        <end position="194"/>
    </location>
</feature>
<keyword evidence="2" id="KW-0732">Signal</keyword>
<comment type="caution">
    <text evidence="3">The sequence shown here is derived from an EMBL/GenBank/DDBJ whole genome shotgun (WGS) entry which is preliminary data.</text>
</comment>
<evidence type="ECO:0008006" key="5">
    <source>
        <dbReference type="Google" id="ProtNLM"/>
    </source>
</evidence>